<gene>
    <name evidence="10" type="primary">pbuX</name>
    <name evidence="10" type="ORF">GCM10011409_13580</name>
</gene>
<dbReference type="EMBL" id="BMJD01000007">
    <property type="protein sequence ID" value="GGB37426.1"/>
    <property type="molecule type" value="Genomic_DNA"/>
</dbReference>
<dbReference type="InterPro" id="IPR017588">
    <property type="entry name" value="UacT-like"/>
</dbReference>
<dbReference type="PROSITE" id="PS01116">
    <property type="entry name" value="XANTH_URACIL_PERMASE"/>
    <property type="match status" value="1"/>
</dbReference>
<feature type="transmembrane region" description="Helical" evidence="9">
    <location>
        <begin position="46"/>
        <end position="69"/>
    </location>
</feature>
<feature type="transmembrane region" description="Helical" evidence="9">
    <location>
        <begin position="99"/>
        <end position="119"/>
    </location>
</feature>
<feature type="region of interest" description="Disordered" evidence="8">
    <location>
        <begin position="429"/>
        <end position="454"/>
    </location>
</feature>
<dbReference type="PANTHER" id="PTHR42810:SF4">
    <property type="entry name" value="URIC ACID TRANSPORTER UACT"/>
    <property type="match status" value="1"/>
</dbReference>
<keyword evidence="3" id="KW-0813">Transport</keyword>
<feature type="transmembrane region" description="Helical" evidence="9">
    <location>
        <begin position="126"/>
        <end position="148"/>
    </location>
</feature>
<keyword evidence="5 9" id="KW-0812">Transmembrane</keyword>
<evidence type="ECO:0000256" key="6">
    <source>
        <dbReference type="ARBA" id="ARBA00022989"/>
    </source>
</evidence>
<keyword evidence="6 9" id="KW-1133">Transmembrane helix</keyword>
<dbReference type="RefSeq" id="WP_188724834.1">
    <property type="nucleotide sequence ID" value="NZ_BMJD01000007.1"/>
</dbReference>
<name>A0A9W5TVZ9_9BACI</name>
<reference evidence="10" key="1">
    <citation type="journal article" date="2014" name="Int. J. Syst. Evol. Microbiol.">
        <title>Complete genome sequence of Corynebacterium casei LMG S-19264T (=DSM 44701T), isolated from a smear-ripened cheese.</title>
        <authorList>
            <consortium name="US DOE Joint Genome Institute (JGI-PGF)"/>
            <person name="Walter F."/>
            <person name="Albersmeier A."/>
            <person name="Kalinowski J."/>
            <person name="Ruckert C."/>
        </authorList>
    </citation>
    <scope>NUCLEOTIDE SEQUENCE</scope>
    <source>
        <strain evidence="10">CGMCC 1.15454</strain>
    </source>
</reference>
<feature type="transmembrane region" description="Helical" evidence="9">
    <location>
        <begin position="76"/>
        <end position="93"/>
    </location>
</feature>
<dbReference type="Pfam" id="PF00860">
    <property type="entry name" value="Xan_ur_permease"/>
    <property type="match status" value="1"/>
</dbReference>
<proteinExistence type="inferred from homology"/>
<dbReference type="NCBIfam" id="TIGR03173">
    <property type="entry name" value="pbuX"/>
    <property type="match status" value="1"/>
</dbReference>
<sequence length="454" mass="47521">MGNVNEKLGFGKSAILGFQHVAVMYGGAVVVPILIGSAIGLTQDQLVYLISFDLFACGIATLIQALGFGRHVGIKLPALMAISFIVVGPAISIGEIYSITGVFGAVIVSGVVVTIISQFSGKLVRYFPPIVTGAVVLIIGVTLMPVAMENAAGGAGAADFGSVKNIGIATFTFLSFLMINQFCKGFIKSIAILLSLLLGSIVAYFLGMVDTSVLWEASWINAIQPFYFGFPTFHLSAIITMTLIAIIIMVESTGVFFALGDVSEKKIDGEDVKLGLRAEGIGTIISGIFNSFNHSTFSQNVGLVFLTKVTSRYVVAAGGIILIIIGLVPKVAAITTMIPSPVLGGAMIPMFGMLISAALKMMAKDDLAKASNQLIVGVGVGIGIAVDGAAKAFAHFPETISLLLETGPAMGAIACFLLNWWLNGPTDNHTKNEQPVKNTAETPAVSVGIHARRF</sequence>
<dbReference type="GO" id="GO:0005886">
    <property type="term" value="C:plasma membrane"/>
    <property type="evidence" value="ECO:0007669"/>
    <property type="project" value="UniProtKB-SubCell"/>
</dbReference>
<dbReference type="InterPro" id="IPR006043">
    <property type="entry name" value="NCS2"/>
</dbReference>
<protein>
    <submittedName>
        <fullName evidence="10">Xanthine permease</fullName>
    </submittedName>
</protein>
<evidence type="ECO:0000256" key="2">
    <source>
        <dbReference type="ARBA" id="ARBA00008821"/>
    </source>
</evidence>
<feature type="transmembrane region" description="Helical" evidence="9">
    <location>
        <begin position="400"/>
        <end position="422"/>
    </location>
</feature>
<evidence type="ECO:0000256" key="9">
    <source>
        <dbReference type="SAM" id="Phobius"/>
    </source>
</evidence>
<feature type="transmembrane region" description="Helical" evidence="9">
    <location>
        <begin position="313"/>
        <end position="336"/>
    </location>
</feature>
<evidence type="ECO:0000256" key="8">
    <source>
        <dbReference type="SAM" id="MobiDB-lite"/>
    </source>
</evidence>
<comment type="subcellular location">
    <subcellularLocation>
        <location evidence="1">Cell membrane</location>
        <topology evidence="1">Multi-pass membrane protein</topology>
    </subcellularLocation>
</comment>
<dbReference type="NCBIfam" id="TIGR00801">
    <property type="entry name" value="ncs2"/>
    <property type="match status" value="1"/>
</dbReference>
<accession>A0A9W5TVZ9</accession>
<comment type="similarity">
    <text evidence="2">Belongs to the nucleobase:cation symporter-2 (NCS2) (TC 2.A.40) family.</text>
</comment>
<feature type="transmembrane region" description="Helical" evidence="9">
    <location>
        <begin position="186"/>
        <end position="206"/>
    </location>
</feature>
<feature type="transmembrane region" description="Helical" evidence="9">
    <location>
        <begin position="21"/>
        <end position="40"/>
    </location>
</feature>
<keyword evidence="7 9" id="KW-0472">Membrane</keyword>
<dbReference type="AlphaFoldDB" id="A0A9W5TVZ9"/>
<dbReference type="PANTHER" id="PTHR42810">
    <property type="entry name" value="PURINE PERMEASE C1399.01C-RELATED"/>
    <property type="match status" value="1"/>
</dbReference>
<feature type="transmembrane region" description="Helical" evidence="9">
    <location>
        <begin position="374"/>
        <end position="394"/>
    </location>
</feature>
<comment type="caution">
    <text evidence="10">The sequence shown here is derived from an EMBL/GenBank/DDBJ whole genome shotgun (WGS) entry which is preliminary data.</text>
</comment>
<evidence type="ECO:0000256" key="4">
    <source>
        <dbReference type="ARBA" id="ARBA00022475"/>
    </source>
</evidence>
<feature type="transmembrane region" description="Helical" evidence="9">
    <location>
        <begin position="226"/>
        <end position="250"/>
    </location>
</feature>
<keyword evidence="11" id="KW-1185">Reference proteome</keyword>
<organism evidence="10 11">
    <name type="scientific">Lentibacillus populi</name>
    <dbReference type="NCBI Taxonomy" id="1827502"/>
    <lineage>
        <taxon>Bacteria</taxon>
        <taxon>Bacillati</taxon>
        <taxon>Bacillota</taxon>
        <taxon>Bacilli</taxon>
        <taxon>Bacillales</taxon>
        <taxon>Bacillaceae</taxon>
        <taxon>Lentibacillus</taxon>
    </lineage>
</organism>
<dbReference type="Proteomes" id="UP000621492">
    <property type="component" value="Unassembled WGS sequence"/>
</dbReference>
<evidence type="ECO:0000256" key="3">
    <source>
        <dbReference type="ARBA" id="ARBA00022448"/>
    </source>
</evidence>
<keyword evidence="4" id="KW-1003">Cell membrane</keyword>
<evidence type="ECO:0000313" key="11">
    <source>
        <dbReference type="Proteomes" id="UP000621492"/>
    </source>
</evidence>
<dbReference type="NCBIfam" id="NF037981">
    <property type="entry name" value="NCS2_1"/>
    <property type="match status" value="1"/>
</dbReference>
<evidence type="ECO:0000313" key="10">
    <source>
        <dbReference type="EMBL" id="GGB37426.1"/>
    </source>
</evidence>
<reference evidence="10" key="2">
    <citation type="submission" date="2020-09" db="EMBL/GenBank/DDBJ databases">
        <authorList>
            <person name="Sun Q."/>
            <person name="Zhou Y."/>
        </authorList>
    </citation>
    <scope>NUCLEOTIDE SEQUENCE</scope>
    <source>
        <strain evidence="10">CGMCC 1.15454</strain>
    </source>
</reference>
<evidence type="ECO:0000256" key="7">
    <source>
        <dbReference type="ARBA" id="ARBA00023136"/>
    </source>
</evidence>
<evidence type="ECO:0000256" key="1">
    <source>
        <dbReference type="ARBA" id="ARBA00004651"/>
    </source>
</evidence>
<dbReference type="GO" id="GO:0042907">
    <property type="term" value="F:xanthine transmembrane transporter activity"/>
    <property type="evidence" value="ECO:0007669"/>
    <property type="project" value="TreeGrafter"/>
</dbReference>
<dbReference type="InterPro" id="IPR006042">
    <property type="entry name" value="Xan_ur_permease"/>
</dbReference>
<feature type="transmembrane region" description="Helical" evidence="9">
    <location>
        <begin position="160"/>
        <end position="179"/>
    </location>
</feature>
<evidence type="ECO:0000256" key="5">
    <source>
        <dbReference type="ARBA" id="ARBA00022692"/>
    </source>
</evidence>
<feature type="transmembrane region" description="Helical" evidence="9">
    <location>
        <begin position="342"/>
        <end position="362"/>
    </location>
</feature>